<organism evidence="2 3">
    <name type="scientific">Clonorchis sinensis</name>
    <name type="common">Chinese liver fluke</name>
    <dbReference type="NCBI Taxonomy" id="79923"/>
    <lineage>
        <taxon>Eukaryota</taxon>
        <taxon>Metazoa</taxon>
        <taxon>Spiralia</taxon>
        <taxon>Lophotrochozoa</taxon>
        <taxon>Platyhelminthes</taxon>
        <taxon>Trematoda</taxon>
        <taxon>Digenea</taxon>
        <taxon>Opisthorchiida</taxon>
        <taxon>Opisthorchiata</taxon>
        <taxon>Opisthorchiidae</taxon>
        <taxon>Clonorchis</taxon>
    </lineage>
</organism>
<reference evidence="2" key="1">
    <citation type="journal article" date="2011" name="Genome Biol.">
        <title>The draft genome of the carcinogenic human liver fluke Clonorchis sinensis.</title>
        <authorList>
            <person name="Wang X."/>
            <person name="Chen W."/>
            <person name="Huang Y."/>
            <person name="Sun J."/>
            <person name="Men J."/>
            <person name="Liu H."/>
            <person name="Luo F."/>
            <person name="Guo L."/>
            <person name="Lv X."/>
            <person name="Deng C."/>
            <person name="Zhou C."/>
            <person name="Fan Y."/>
            <person name="Li X."/>
            <person name="Huang L."/>
            <person name="Hu Y."/>
            <person name="Liang C."/>
            <person name="Hu X."/>
            <person name="Xu J."/>
            <person name="Yu X."/>
        </authorList>
    </citation>
    <scope>NUCLEOTIDE SEQUENCE [LARGE SCALE GENOMIC DNA]</scope>
    <source>
        <strain evidence="2">Henan</strain>
    </source>
</reference>
<name>G7Y571_CLOSI</name>
<evidence type="ECO:0000259" key="1">
    <source>
        <dbReference type="Pfam" id="PF14529"/>
    </source>
</evidence>
<sequence>MAWSPLQVLDSLVRNKVVVILIGTGAGTAVGYNTTIIGITAFRPDHCKCEYGVGQSGNLQPLIIIGNYGCLGNAEESLVDMEHADVVLIFKEEEKVRLFLSDLTKVIPPFGMHPAFTVQGNRDKRHRVQKWAWQLQQVFEMVENAYSYDHERPSLAIKFGRCGKGTAIIAGRSKGSKPGPGKPETLLWFVRQFEMYVERTVEEAGRSPPYLVQYCQDDAKAAIEICMTLSSTNECMPPIQYYLRAINNPHRLARAYGHMRHHCTKAVFVTWLEKGTYQPNAPLMPLLARRIRCKDSKCGPYIGFQYANDVHYLRNVPLRDNPSSPPEDDHFLIRTLGQLSSSYHFTHLLLVGDFNAPKAPWTELQCVGSSGPFTAALTEVVQQSAWTQHVVAPTRYRAGQQPSLLDLVITNERHFVDQKSAEKAFDVLRMIRRTFARITRMDFQILYGAYVRPLLEYANPVVYSGRTKHVTLIQRVQRAATKMVAGLKSVGYETRLAVLDFLPLEYRRLRGDLILTYALVYFWNTYARLWFVS</sequence>
<accession>G7Y571</accession>
<dbReference type="GO" id="GO:0003824">
    <property type="term" value="F:catalytic activity"/>
    <property type="evidence" value="ECO:0007669"/>
    <property type="project" value="InterPro"/>
</dbReference>
<proteinExistence type="predicted"/>
<dbReference type="AlphaFoldDB" id="G7Y571"/>
<dbReference type="Pfam" id="PF14529">
    <property type="entry name" value="Exo_endo_phos_2"/>
    <property type="match status" value="1"/>
</dbReference>
<reference key="2">
    <citation type="submission" date="2011-10" db="EMBL/GenBank/DDBJ databases">
        <title>The genome and transcriptome sequence of Clonorchis sinensis provide insights into the carcinogenic liver fluke.</title>
        <authorList>
            <person name="Wang X."/>
            <person name="Huang Y."/>
            <person name="Chen W."/>
            <person name="Liu H."/>
            <person name="Guo L."/>
            <person name="Chen Y."/>
            <person name="Luo F."/>
            <person name="Zhou W."/>
            <person name="Sun J."/>
            <person name="Mao Q."/>
            <person name="Liang P."/>
            <person name="Zhou C."/>
            <person name="Tian Y."/>
            <person name="Men J."/>
            <person name="Lv X."/>
            <person name="Huang L."/>
            <person name="Zhou J."/>
            <person name="Hu Y."/>
            <person name="Li R."/>
            <person name="Zhang F."/>
            <person name="Lei H."/>
            <person name="Li X."/>
            <person name="Hu X."/>
            <person name="Liang C."/>
            <person name="Xu J."/>
            <person name="Wu Z."/>
            <person name="Yu X."/>
        </authorList>
    </citation>
    <scope>NUCLEOTIDE SEQUENCE</scope>
    <source>
        <strain>Henan</strain>
    </source>
</reference>
<gene>
    <name evidence="2" type="ORF">CLF_101184</name>
</gene>
<evidence type="ECO:0000313" key="2">
    <source>
        <dbReference type="EMBL" id="GAA48107.1"/>
    </source>
</evidence>
<keyword evidence="3" id="KW-1185">Reference proteome</keyword>
<protein>
    <recommendedName>
        <fullName evidence="1">Endonuclease/exonuclease/phosphatase domain-containing protein</fullName>
    </recommendedName>
</protein>
<feature type="domain" description="Endonuclease/exonuclease/phosphatase" evidence="1">
    <location>
        <begin position="329"/>
        <end position="417"/>
    </location>
</feature>
<evidence type="ECO:0000313" key="3">
    <source>
        <dbReference type="Proteomes" id="UP000008909"/>
    </source>
</evidence>
<dbReference type="EMBL" id="DF142869">
    <property type="protein sequence ID" value="GAA48107.1"/>
    <property type="molecule type" value="Genomic_DNA"/>
</dbReference>
<dbReference type="Proteomes" id="UP000008909">
    <property type="component" value="Unassembled WGS sequence"/>
</dbReference>
<dbReference type="InterPro" id="IPR005135">
    <property type="entry name" value="Endo/exonuclease/phosphatase"/>
</dbReference>